<evidence type="ECO:0000256" key="1">
    <source>
        <dbReference type="SAM" id="MobiDB-lite"/>
    </source>
</evidence>
<protein>
    <submittedName>
        <fullName evidence="3">T9SS type A sorting domain-containing protein</fullName>
    </submittedName>
</protein>
<dbReference type="InterPro" id="IPR035986">
    <property type="entry name" value="PKD_dom_sf"/>
</dbReference>
<dbReference type="RefSeq" id="WP_162443209.1">
    <property type="nucleotide sequence ID" value="NZ_CP048222.1"/>
</dbReference>
<dbReference type="Pfam" id="PF18962">
    <property type="entry name" value="Por_Secre_tail"/>
    <property type="match status" value="1"/>
</dbReference>
<dbReference type="InterPro" id="IPR011041">
    <property type="entry name" value="Quinoprot_gluc/sorb_DH_b-prop"/>
</dbReference>
<dbReference type="Gene3D" id="2.120.10.30">
    <property type="entry name" value="TolB, C-terminal domain"/>
    <property type="match status" value="1"/>
</dbReference>
<evidence type="ECO:0000259" key="2">
    <source>
        <dbReference type="PROSITE" id="PS50093"/>
    </source>
</evidence>
<keyword evidence="4" id="KW-1185">Reference proteome</keyword>
<dbReference type="SMART" id="SM00089">
    <property type="entry name" value="PKD"/>
    <property type="match status" value="8"/>
</dbReference>
<dbReference type="SUPFAM" id="SSF50952">
    <property type="entry name" value="Soluble quinoprotein glucose dehydrogenase"/>
    <property type="match status" value="1"/>
</dbReference>
<evidence type="ECO:0000313" key="4">
    <source>
        <dbReference type="Proteomes" id="UP000480178"/>
    </source>
</evidence>
<dbReference type="Gene3D" id="2.60.40.10">
    <property type="entry name" value="Immunoglobulins"/>
    <property type="match status" value="10"/>
</dbReference>
<dbReference type="EMBL" id="CP048222">
    <property type="protein sequence ID" value="QHT67168.1"/>
    <property type="molecule type" value="Genomic_DNA"/>
</dbReference>
<proteinExistence type="predicted"/>
<gene>
    <name evidence="3" type="ORF">GXP67_11190</name>
</gene>
<dbReference type="Pfam" id="PF07995">
    <property type="entry name" value="GSDH"/>
    <property type="match status" value="1"/>
</dbReference>
<reference evidence="3 4" key="1">
    <citation type="submission" date="2020-01" db="EMBL/GenBank/DDBJ databases">
        <authorList>
            <person name="Kim M.K."/>
        </authorList>
    </citation>
    <scope>NUCLEOTIDE SEQUENCE [LARGE SCALE GENOMIC DNA]</scope>
    <source>
        <strain evidence="3 4">172606-1</strain>
    </source>
</reference>
<dbReference type="InterPro" id="IPR000601">
    <property type="entry name" value="PKD_dom"/>
</dbReference>
<dbReference type="InterPro" id="IPR022409">
    <property type="entry name" value="PKD/Chitinase_dom"/>
</dbReference>
<dbReference type="SUPFAM" id="SSF49299">
    <property type="entry name" value="PKD domain"/>
    <property type="match status" value="1"/>
</dbReference>
<dbReference type="Pfam" id="PF18911">
    <property type="entry name" value="PKD_4"/>
    <property type="match status" value="1"/>
</dbReference>
<organism evidence="3 4">
    <name type="scientific">Rhodocytophaga rosea</name>
    <dbReference type="NCBI Taxonomy" id="2704465"/>
    <lineage>
        <taxon>Bacteria</taxon>
        <taxon>Pseudomonadati</taxon>
        <taxon>Bacteroidota</taxon>
        <taxon>Cytophagia</taxon>
        <taxon>Cytophagales</taxon>
        <taxon>Rhodocytophagaceae</taxon>
        <taxon>Rhodocytophaga</taxon>
    </lineage>
</organism>
<dbReference type="InterPro" id="IPR012938">
    <property type="entry name" value="Glc/Sorbosone_DH"/>
</dbReference>
<evidence type="ECO:0000313" key="3">
    <source>
        <dbReference type="EMBL" id="QHT67168.1"/>
    </source>
</evidence>
<dbReference type="InterPro" id="IPR026444">
    <property type="entry name" value="Secre_tail"/>
</dbReference>
<feature type="region of interest" description="Disordered" evidence="1">
    <location>
        <begin position="232"/>
        <end position="256"/>
    </location>
</feature>
<feature type="domain" description="PKD" evidence="2">
    <location>
        <begin position="515"/>
        <end position="601"/>
    </location>
</feature>
<dbReference type="InterPro" id="IPR011042">
    <property type="entry name" value="6-blade_b-propeller_TolB-like"/>
</dbReference>
<name>A0A6C0GGP5_9BACT</name>
<dbReference type="Proteomes" id="UP000480178">
    <property type="component" value="Chromosome"/>
</dbReference>
<dbReference type="PROSITE" id="PS50093">
    <property type="entry name" value="PKD"/>
    <property type="match status" value="1"/>
</dbReference>
<dbReference type="PANTHER" id="PTHR19328:SF13">
    <property type="entry name" value="HIPL1 PROTEIN"/>
    <property type="match status" value="1"/>
</dbReference>
<dbReference type="KEGG" id="rhoz:GXP67_11190"/>
<accession>A0A6C0GGP5</accession>
<dbReference type="InterPro" id="IPR013783">
    <property type="entry name" value="Ig-like_fold"/>
</dbReference>
<dbReference type="NCBIfam" id="TIGR04183">
    <property type="entry name" value="Por_Secre_tail"/>
    <property type="match status" value="1"/>
</dbReference>
<sequence length="2302" mass="243427">MAQGTGLPTGFTDQLVSGSWNAAVGFTFNPAGTRMYVWEKGGKVWIVENGVKLSTPLIDISDEVGDWKDHGLLGFALHPNFESNGYFYLLYVVDRHHLINSGTVNYDPTVNEYNRATIGRITRYRANPLNAFKTADLSSRTILLGATASTGLPILQVTHGVGSIVFGTDQTLLVSLGDGSSPLSGKPDVGSSGESYFLDALADGIITPEQNVGAFRSQQLESLNGKIIRIDPETGNGVPSNPFYDPANPGSNKSKAWALGLRNPSRMSLKPGTGSHNPSEGNPGVLYLGDVGWDTWEEMDVVPGPGLNFGWPIYEGYEASLYSTKTTQNQYSLNPLYGVGGCTQRYFSFIDLLKQPTANGQVSFPNPCNTSQQIPASVPHFVHTRPVLDWKHGTSPSRTGTFNGNDASVVNLGSAGSVPGPQFGGSSAIGGVWYTGDKFPAEYQNKYFLGDYGAKWIRSLSFDNTHNLQQVENFINGNAIVVYMNTHPTDGALYYINYASQIRKVTYIPSGNQPPTAIASMDKYYGISPLTIQFTGSNSTDPEALPLAYEWNFGDGSPVSNLPNPSKIFNAPAGVPTKYNITLKVTDNQGLTNETSLFVSVNNTPPVVNITSPVNNSKYTMTQESTVNLTANVTDTEHSSAGLTYQWQTILYHNDHNHPEPYDNDPSTTATIIPIGCDGNLYYFEFVLIVTDGAGLSDTASVRMDPDCASLPSNITALSATASDTKVNLSWTNPSNTFDELMIVAKEALSVTADPAGDGSAYQADLNFLGIGSTFDGGKVVYKGNVSPKTITGLTNNNRYYFKVFTRKGSIWSIGAETSAVPRSASNIAPVVSLTSPVNNISYTQGADVTIQATASDSDGNIAKVEFYAGTAKLGEDLTSPYSFTWKNTPAGSYAITTKAYDNLDAVTTSGAITININSFSNTSFYRAINLNGTALTIDGNAWEASTAPNYTLTGTDGVLNKNGTSVFPSTDANRTLMLTTAISGKSVGVSINNVPNGEYDVYVYVWEDNRAILVNFSVEGQPALQGYNTGYAGYWEKLGPWRATITDGNINLGINGGSESILLSGIEIRKIETGGNNALPTANLTSPANNSTFTASSNITLTATAADTDGSISKVEFYQGLTKLGEDLASPYEFIWNHVAAGSYQLTAKAIDNLNGTGISTVKTITVTQSNQPPVVNLTSPINNQAFTAPASINIIAQASDGDGNISKVEFYRGTTKLGEDLTSPYEYSWANIAAGSYQLTAKAFDNLNATGTSSIVNITVSQGNQAPIVSLTAPANNSTFTAGSNITLTATASDNDGSVSKVEFYQGTTKLGEDLTSPYEYVWTNVSAGSYQLTAKATDNQNISTISSNISIAVTSSNQNQPPIVSLSTPNGSPGYSSGDNITFVAAASDADGSVSKVEFYQGSTKLGEDLTSPYEFTWSNVAAGSYQITAIATDNLNAVTTSSVISITVSPAAAVSFYRALNLNGGTLTIDTRTFEASATAPGFTYSGRVFANQNITLSPATDAARASMIRSSIYSLASAPASLALSGVSNGEYDLYLYVWEDSAPEPYSLTLEGQVILSNYSTGGKGSWAKLGPYRTTIADGILNIGASGGAANLSGLELWKVNQPNQLPTVALTSPANNASFTAGNNITLTATASDADGTVSKVEFYQGTTKIGEDLTSPYEFAWTNVAAGSYQLTAKAIDNVGDSSTSAVVNTTVSQANQAPTVTLTSPVNNTSFMAPASVTLAAAASDADGSVSKVEFYQGSTKLGEDLTSPYEFTWSNVAAGSYQITAIATDNLNAVTTSSVISITVSPAAAVSFYRALNLNGGTLTIDTRTFEASATAPGFTYSGRVFANQNITLSPATDAARASMIRSSIYSLASAPASLALSGVSNGEYDLYLYVWEDSAPEPYSLTLEGQVILSNYSTGGKGSWAKLGPYRTTIADGILNIGASGGAANLSGLELWKVNQPNQLPTVALTSPANNASFTAGNNITLTATASDADGTVSKVEFYQGTTKIGEDLTSPYEFAWTNVAAGSYQLTAKAIDNVGDSSTSATTTLIVNAAPTISFYRALNLNGGTLTIDTRTFEASATAPGFTYSGRVFANQNITLSPATDAARASMIRSSIYSLASAPASLALSGVSNGEYDLYLYVWEDSAPEPYSLTLEGQVILSNYSTGGKGSWAKLGPYRTTIADGILNIGASGGAANLSGLELWKVSSNSRVGDELEEVQGTSTELLAYPVPASKEISFEFSFPEQQQVTMQLFDTRGNLVANLFDQQVEAAHKHWVVYQVGNLANGVYLVRLAGKHTVKHQKIIIDKH</sequence>
<dbReference type="Pfam" id="PF17957">
    <property type="entry name" value="Big_7"/>
    <property type="match status" value="8"/>
</dbReference>
<dbReference type="CDD" id="cd00146">
    <property type="entry name" value="PKD"/>
    <property type="match status" value="1"/>
</dbReference>
<dbReference type="PANTHER" id="PTHR19328">
    <property type="entry name" value="HEDGEHOG-INTERACTING PROTEIN"/>
    <property type="match status" value="1"/>
</dbReference>